<protein>
    <recommendedName>
        <fullName evidence="4 8">S-formylglutathione hydrolase</fullName>
        <ecNumber evidence="3 8">3.1.2.12</ecNumber>
    </recommendedName>
</protein>
<dbReference type="NCBIfam" id="TIGR02821">
    <property type="entry name" value="fghA_ester_D"/>
    <property type="match status" value="1"/>
</dbReference>
<evidence type="ECO:0000256" key="5">
    <source>
        <dbReference type="ARBA" id="ARBA00022487"/>
    </source>
</evidence>
<proteinExistence type="inferred from homology"/>
<feature type="active site" description="Charge relay system" evidence="7">
    <location>
        <position position="151"/>
    </location>
</feature>
<comment type="subcellular location">
    <subcellularLocation>
        <location evidence="8">Cytoplasm</location>
    </subcellularLocation>
</comment>
<keyword evidence="10" id="KW-1185">Reference proteome</keyword>
<keyword evidence="8" id="KW-0963">Cytoplasm</keyword>
<feature type="active site" description="Charge relay system" evidence="7">
    <location>
        <position position="228"/>
    </location>
</feature>
<dbReference type="OrthoDB" id="420518at2759"/>
<dbReference type="SUPFAM" id="SSF53474">
    <property type="entry name" value="alpha/beta-Hydrolases"/>
    <property type="match status" value="1"/>
</dbReference>
<evidence type="ECO:0000256" key="2">
    <source>
        <dbReference type="ARBA" id="ARBA00005622"/>
    </source>
</evidence>
<dbReference type="FunFam" id="3.40.50.1820:FF:000002">
    <property type="entry name" value="S-formylglutathione hydrolase"/>
    <property type="match status" value="1"/>
</dbReference>
<evidence type="ECO:0000313" key="10">
    <source>
        <dbReference type="Proteomes" id="UP000218231"/>
    </source>
</evidence>
<dbReference type="GO" id="GO:0005829">
    <property type="term" value="C:cytosol"/>
    <property type="evidence" value="ECO:0007669"/>
    <property type="project" value="TreeGrafter"/>
</dbReference>
<keyword evidence="5 8" id="KW-0719">Serine esterase</keyword>
<reference evidence="9 10" key="1">
    <citation type="journal article" date="2017" name="Curr. Biol.">
        <title>Genome architecture and evolution of a unichromosomal asexual nematode.</title>
        <authorList>
            <person name="Fradin H."/>
            <person name="Zegar C."/>
            <person name="Gutwein M."/>
            <person name="Lucas J."/>
            <person name="Kovtun M."/>
            <person name="Corcoran D."/>
            <person name="Baugh L.R."/>
            <person name="Kiontke K."/>
            <person name="Gunsalus K."/>
            <person name="Fitch D.H."/>
            <person name="Piano F."/>
        </authorList>
    </citation>
    <scope>NUCLEOTIDE SEQUENCE [LARGE SCALE GENOMIC DNA]</scope>
    <source>
        <strain evidence="9">PF1309</strain>
    </source>
</reference>
<name>A0A2A2KNM3_9BILA</name>
<dbReference type="InterPro" id="IPR000801">
    <property type="entry name" value="Esterase-like"/>
</dbReference>
<dbReference type="InterPro" id="IPR014186">
    <property type="entry name" value="S-formylglutathione_hydrol"/>
</dbReference>
<dbReference type="GO" id="GO:0046294">
    <property type="term" value="P:formaldehyde catabolic process"/>
    <property type="evidence" value="ECO:0007669"/>
    <property type="project" value="InterPro"/>
</dbReference>
<dbReference type="PANTHER" id="PTHR10061">
    <property type="entry name" value="S-FORMYLGLUTATHIONE HYDROLASE"/>
    <property type="match status" value="1"/>
</dbReference>
<dbReference type="GO" id="GO:0018738">
    <property type="term" value="F:S-formylglutathione hydrolase activity"/>
    <property type="evidence" value="ECO:0007669"/>
    <property type="project" value="UniProtKB-EC"/>
</dbReference>
<dbReference type="GO" id="GO:0052689">
    <property type="term" value="F:carboxylic ester hydrolase activity"/>
    <property type="evidence" value="ECO:0007669"/>
    <property type="project" value="UniProtKB-KW"/>
</dbReference>
<dbReference type="Pfam" id="PF00756">
    <property type="entry name" value="Esterase"/>
    <property type="match status" value="1"/>
</dbReference>
<dbReference type="STRING" id="2018661.A0A2A2KNM3"/>
<evidence type="ECO:0000313" key="9">
    <source>
        <dbReference type="EMBL" id="PAV75545.1"/>
    </source>
</evidence>
<keyword evidence="6 8" id="KW-0378">Hydrolase</keyword>
<comment type="catalytic activity">
    <reaction evidence="8">
        <text>S-formylglutathione + H2O = formate + glutathione + H(+)</text>
        <dbReference type="Rhea" id="RHEA:14961"/>
        <dbReference type="ChEBI" id="CHEBI:15377"/>
        <dbReference type="ChEBI" id="CHEBI:15378"/>
        <dbReference type="ChEBI" id="CHEBI:15740"/>
        <dbReference type="ChEBI" id="CHEBI:57688"/>
        <dbReference type="ChEBI" id="CHEBI:57925"/>
        <dbReference type="EC" id="3.1.2.12"/>
    </reaction>
</comment>
<accession>A0A2A2KNM3</accession>
<evidence type="ECO:0000256" key="1">
    <source>
        <dbReference type="ARBA" id="ARBA00002608"/>
    </source>
</evidence>
<evidence type="ECO:0000256" key="6">
    <source>
        <dbReference type="ARBA" id="ARBA00022801"/>
    </source>
</evidence>
<organism evidence="9 10">
    <name type="scientific">Diploscapter pachys</name>
    <dbReference type="NCBI Taxonomy" id="2018661"/>
    <lineage>
        <taxon>Eukaryota</taxon>
        <taxon>Metazoa</taxon>
        <taxon>Ecdysozoa</taxon>
        <taxon>Nematoda</taxon>
        <taxon>Chromadorea</taxon>
        <taxon>Rhabditida</taxon>
        <taxon>Rhabditina</taxon>
        <taxon>Rhabditomorpha</taxon>
        <taxon>Rhabditoidea</taxon>
        <taxon>Rhabditidae</taxon>
        <taxon>Diploscapter</taxon>
    </lineage>
</organism>
<dbReference type="InterPro" id="IPR029058">
    <property type="entry name" value="AB_hydrolase_fold"/>
</dbReference>
<comment type="function">
    <text evidence="1 8">Serine hydrolase involved in the detoxification of formaldehyde.</text>
</comment>
<evidence type="ECO:0000256" key="4">
    <source>
        <dbReference type="ARBA" id="ARBA00016774"/>
    </source>
</evidence>
<dbReference type="EC" id="3.1.2.12" evidence="3 8"/>
<feature type="active site" description="Charge relay system" evidence="7">
    <location>
        <position position="259"/>
    </location>
</feature>
<comment type="caution">
    <text evidence="9">The sequence shown here is derived from an EMBL/GenBank/DDBJ whole genome shotgun (WGS) entry which is preliminary data.</text>
</comment>
<dbReference type="PANTHER" id="PTHR10061:SF0">
    <property type="entry name" value="S-FORMYLGLUTATHIONE HYDROLASE"/>
    <property type="match status" value="1"/>
</dbReference>
<evidence type="ECO:0000256" key="8">
    <source>
        <dbReference type="RuleBase" id="RU363068"/>
    </source>
</evidence>
<dbReference type="Gene3D" id="3.40.50.1820">
    <property type="entry name" value="alpha/beta hydrolase"/>
    <property type="match status" value="1"/>
</dbReference>
<dbReference type="Proteomes" id="UP000218231">
    <property type="component" value="Unassembled WGS sequence"/>
</dbReference>
<comment type="similarity">
    <text evidence="2 8">Belongs to the esterase D family.</text>
</comment>
<dbReference type="AlphaFoldDB" id="A0A2A2KNM3"/>
<evidence type="ECO:0000256" key="3">
    <source>
        <dbReference type="ARBA" id="ARBA00012479"/>
    </source>
</evidence>
<evidence type="ECO:0000256" key="7">
    <source>
        <dbReference type="PIRSR" id="PIRSR614186-1"/>
    </source>
</evidence>
<sequence>MTDVVQVSKVRCFDGWQYVFKHPSETVGCEMTFGVYIPDHNQNDEKLPTLFYLSGLTCTHANFIEKSGFQRFASKHRFIVVNPDTSPRNVNIPGEDDSWDFGSGAGFYVNATAEPWSKHYRMYSYVVEELPQVAAKVAPIDNHKMGIFGHSMGGHGALVIGLRNPQLFKSISAFSPISNPTNCAWGIKALTGYLGEDKSKWADYDASLLLAKYDGPERHILTDQGAEDDFLKQDQLRPETLKSTSKVQLEVRMQPEHGHSYYFISTFIEDHFTHFAKQINH</sequence>
<gene>
    <name evidence="9" type="ORF">WR25_22364</name>
</gene>
<dbReference type="EMBL" id="LIAE01008065">
    <property type="protein sequence ID" value="PAV75545.1"/>
    <property type="molecule type" value="Genomic_DNA"/>
</dbReference>